<evidence type="ECO:0000313" key="3">
    <source>
        <dbReference type="EMBL" id="CCH58451.1"/>
    </source>
</evidence>
<dbReference type="GO" id="GO:0005773">
    <property type="term" value="C:vacuole"/>
    <property type="evidence" value="ECO:0007669"/>
    <property type="project" value="GOC"/>
</dbReference>
<dbReference type="eggNOG" id="KOG4635">
    <property type="taxonomic scope" value="Eukaryota"/>
</dbReference>
<dbReference type="InterPro" id="IPR018618">
    <property type="entry name" value="GID4/10-like"/>
</dbReference>
<dbReference type="GO" id="GO:0045721">
    <property type="term" value="P:negative regulation of gluconeogenesis"/>
    <property type="evidence" value="ECO:0007669"/>
    <property type="project" value="EnsemblFungi"/>
</dbReference>
<dbReference type="PANTHER" id="PTHR14534">
    <property type="entry name" value="VACUOLAR IMPORT AND DEGRADATION PROTEIN 24"/>
    <property type="match status" value="1"/>
</dbReference>
<dbReference type="Proteomes" id="UP000002866">
    <property type="component" value="Chromosome 1"/>
</dbReference>
<protein>
    <recommendedName>
        <fullName evidence="5">Vacuolar import and degradation protein 24</fullName>
    </recommendedName>
</protein>
<dbReference type="GeneID" id="14492783"/>
<dbReference type="OMA" id="PENYINQ"/>
<feature type="compositionally biased region" description="Polar residues" evidence="2">
    <location>
        <begin position="1"/>
        <end position="28"/>
    </location>
</feature>
<dbReference type="Pfam" id="PF09783">
    <property type="entry name" value="Vac_ImportDeg"/>
    <property type="match status" value="1"/>
</dbReference>
<dbReference type="InParanoid" id="I2GWE9"/>
<dbReference type="GO" id="GO:0034657">
    <property type="term" value="C:GID complex"/>
    <property type="evidence" value="ECO:0007669"/>
    <property type="project" value="EnsemblFungi"/>
</dbReference>
<comment type="similarity">
    <text evidence="1">Belongs to the GID4/VID24 family.</text>
</comment>
<dbReference type="AlphaFoldDB" id="I2GWE9"/>
<proteinExistence type="inferred from homology"/>
<evidence type="ECO:0000313" key="4">
    <source>
        <dbReference type="Proteomes" id="UP000002866"/>
    </source>
</evidence>
<dbReference type="HOGENOM" id="CLU_028759_3_0_1"/>
<dbReference type="PANTHER" id="PTHR14534:SF3">
    <property type="entry name" value="GID COMPLEX SUBUNIT 4 HOMOLOG"/>
    <property type="match status" value="1"/>
</dbReference>
<feature type="region of interest" description="Disordered" evidence="2">
    <location>
        <begin position="1"/>
        <end position="32"/>
    </location>
</feature>
<dbReference type="GO" id="GO:0071596">
    <property type="term" value="P:ubiquitin-dependent protein catabolic process via the N-end rule pathway"/>
    <property type="evidence" value="ECO:0007669"/>
    <property type="project" value="EnsemblFungi"/>
</dbReference>
<evidence type="ECO:0000256" key="1">
    <source>
        <dbReference type="ARBA" id="ARBA00061469"/>
    </source>
</evidence>
<dbReference type="RefSeq" id="XP_004177970.1">
    <property type="nucleotide sequence ID" value="XM_004177922.1"/>
</dbReference>
<sequence length="361" mass="41458">MINESSKTALPNNTTSHLKCSQNKLKNPSSISSSYNSTYIDANDDVKDSMVLQTVEVDSILDLTRDARIASLRNNSGLYKLPSNDSIASFTNNNVSSPLTPSKSFIKANNHSFGKYMVQDYSPYNTSTPQTIQTPMIRSVRTNYLRPNMRFTGYQISGYKRYQVSILLKTVDLPSNNVTYDYSNPHLSGYLSIKGLTNQYPEITTFFESFVIDHVNLSFLSNTWNSYPNLKNFTSSISNDLDHWFNFTSFKNLVSQLNLPNQVSDLIDSSYVDKVLREKTLTYLDNRFIFMRWKEKFLVPDSEIDNIEGASFEGFYYIVHDQYTGNIKGFYYHKDAEKFQQLDLIPDFIDDKGGNEDYEFA</sequence>
<dbReference type="OrthoDB" id="62at2759"/>
<dbReference type="GO" id="GO:0007039">
    <property type="term" value="P:protein catabolic process in the vacuole"/>
    <property type="evidence" value="ECO:0007669"/>
    <property type="project" value="EnsemblFungi"/>
</dbReference>
<reference evidence="3 4" key="1">
    <citation type="journal article" date="2011" name="Proc. Natl. Acad. Sci. U.S.A.">
        <title>Evolutionary erosion of yeast sex chromosomes by mating-type switching accidents.</title>
        <authorList>
            <person name="Gordon J.L."/>
            <person name="Armisen D."/>
            <person name="Proux-Wera E."/>
            <person name="Oheigeartaigh S.S."/>
            <person name="Byrne K.P."/>
            <person name="Wolfe K.H."/>
        </authorList>
    </citation>
    <scope>NUCLEOTIDE SEQUENCE [LARGE SCALE GENOMIC DNA]</scope>
    <source>
        <strain evidence="4">ATCC 34711 / CBS 6284 / DSM 70876 / NBRC 10599 / NRRL Y-10934 / UCD 77-7</strain>
    </source>
</reference>
<gene>
    <name evidence="3" type="primary">TBLA0A06590</name>
    <name evidence="3" type="ORF">TBLA_0A06590</name>
</gene>
<dbReference type="KEGG" id="tbl:TBLA_0A06590"/>
<dbReference type="GO" id="GO:0031410">
    <property type="term" value="C:cytoplasmic vesicle"/>
    <property type="evidence" value="ECO:0007669"/>
    <property type="project" value="EnsemblFungi"/>
</dbReference>
<keyword evidence="4" id="KW-1185">Reference proteome</keyword>
<name>I2GWE9_HENB6</name>
<accession>I2GWE9</accession>
<dbReference type="FunCoup" id="I2GWE9">
    <property type="interactions" value="343"/>
</dbReference>
<organism evidence="3 4">
    <name type="scientific">Henningerozyma blattae (strain ATCC 34711 / CBS 6284 / DSM 70876 / NBRC 10599 / NRRL Y-10934 / UCD 77-7)</name>
    <name type="common">Yeast</name>
    <name type="synonym">Tetrapisispora blattae</name>
    <dbReference type="NCBI Taxonomy" id="1071380"/>
    <lineage>
        <taxon>Eukaryota</taxon>
        <taxon>Fungi</taxon>
        <taxon>Dikarya</taxon>
        <taxon>Ascomycota</taxon>
        <taxon>Saccharomycotina</taxon>
        <taxon>Saccharomycetes</taxon>
        <taxon>Saccharomycetales</taxon>
        <taxon>Saccharomycetaceae</taxon>
        <taxon>Henningerozyma</taxon>
    </lineage>
</organism>
<evidence type="ECO:0008006" key="5">
    <source>
        <dbReference type="Google" id="ProtNLM"/>
    </source>
</evidence>
<dbReference type="EMBL" id="HE806316">
    <property type="protein sequence ID" value="CCH58451.1"/>
    <property type="molecule type" value="Genomic_DNA"/>
</dbReference>
<dbReference type="STRING" id="1071380.I2GWE9"/>
<evidence type="ECO:0000256" key="2">
    <source>
        <dbReference type="SAM" id="MobiDB-lite"/>
    </source>
</evidence>
<dbReference type="GO" id="GO:0006623">
    <property type="term" value="P:protein targeting to vacuole"/>
    <property type="evidence" value="ECO:0007669"/>
    <property type="project" value="EnsemblFungi"/>
</dbReference>